<dbReference type="RefSeq" id="WP_379583068.1">
    <property type="nucleotide sequence ID" value="NZ_JBHSQW010000009.1"/>
</dbReference>
<evidence type="ECO:0000313" key="1">
    <source>
        <dbReference type="EMBL" id="MFC5993473.1"/>
    </source>
</evidence>
<keyword evidence="2" id="KW-1185">Reference proteome</keyword>
<dbReference type="EMBL" id="JBHSQW010000009">
    <property type="protein sequence ID" value="MFC5993473.1"/>
    <property type="molecule type" value="Genomic_DNA"/>
</dbReference>
<gene>
    <name evidence="1" type="ORF">ACFQE5_04490</name>
</gene>
<accession>A0ABW1IYE0</accession>
<organism evidence="1 2">
    <name type="scientific">Pseudonocardia hispaniensis</name>
    <dbReference type="NCBI Taxonomy" id="904933"/>
    <lineage>
        <taxon>Bacteria</taxon>
        <taxon>Bacillati</taxon>
        <taxon>Actinomycetota</taxon>
        <taxon>Actinomycetes</taxon>
        <taxon>Pseudonocardiales</taxon>
        <taxon>Pseudonocardiaceae</taxon>
        <taxon>Pseudonocardia</taxon>
    </lineage>
</organism>
<evidence type="ECO:0000313" key="2">
    <source>
        <dbReference type="Proteomes" id="UP001596302"/>
    </source>
</evidence>
<protein>
    <submittedName>
        <fullName evidence="1">DUF2695 domain-containing protein</fullName>
    </submittedName>
</protein>
<proteinExistence type="predicted"/>
<comment type="caution">
    <text evidence="1">The sequence shown here is derived from an EMBL/GenBank/DDBJ whole genome shotgun (WGS) entry which is preliminary data.</text>
</comment>
<dbReference type="InterPro" id="IPR024248">
    <property type="entry name" value="DUF2695"/>
</dbReference>
<dbReference type="Proteomes" id="UP001596302">
    <property type="component" value="Unassembled WGS sequence"/>
</dbReference>
<name>A0ABW1IYE0_9PSEU</name>
<reference evidence="2" key="1">
    <citation type="journal article" date="2019" name="Int. J. Syst. Evol. Microbiol.">
        <title>The Global Catalogue of Microorganisms (GCM) 10K type strain sequencing project: providing services to taxonomists for standard genome sequencing and annotation.</title>
        <authorList>
            <consortium name="The Broad Institute Genomics Platform"/>
            <consortium name="The Broad Institute Genome Sequencing Center for Infectious Disease"/>
            <person name="Wu L."/>
            <person name="Ma J."/>
        </authorList>
    </citation>
    <scope>NUCLEOTIDE SEQUENCE [LARGE SCALE GENOMIC DNA]</scope>
    <source>
        <strain evidence="2">CCM 8391</strain>
    </source>
</reference>
<sequence>MTNPDDDRWDIDEVDLPALDEDWPSRPALGLGPAQAAALAHAIEEGVAERGCDGTLRAARNWALRAGTNWTELQKRLCERGGYCDCEVLLNALEPD</sequence>
<dbReference type="Pfam" id="PF10905">
    <property type="entry name" value="DUF2695"/>
    <property type="match status" value="1"/>
</dbReference>